<accession>A0ABW2CIX9</accession>
<reference evidence="2" key="1">
    <citation type="journal article" date="2019" name="Int. J. Syst. Evol. Microbiol.">
        <title>The Global Catalogue of Microorganisms (GCM) 10K type strain sequencing project: providing services to taxonomists for standard genome sequencing and annotation.</title>
        <authorList>
            <consortium name="The Broad Institute Genomics Platform"/>
            <consortium name="The Broad Institute Genome Sequencing Center for Infectious Disease"/>
            <person name="Wu L."/>
            <person name="Ma J."/>
        </authorList>
    </citation>
    <scope>NUCLEOTIDE SEQUENCE [LARGE SCALE GENOMIC DNA]</scope>
    <source>
        <strain evidence="2">JCM 3369</strain>
    </source>
</reference>
<keyword evidence="2" id="KW-1185">Reference proteome</keyword>
<evidence type="ECO:0000313" key="1">
    <source>
        <dbReference type="EMBL" id="MFC6881687.1"/>
    </source>
</evidence>
<gene>
    <name evidence="1" type="ORF">ACFQKB_18155</name>
</gene>
<evidence type="ECO:0000313" key="2">
    <source>
        <dbReference type="Proteomes" id="UP001596380"/>
    </source>
</evidence>
<sequence length="120" mass="13214">MSHPKKHLRTLQGIVEAPVEQVTPLVLDVPPVEGVTVDADPAARTVAVQGGWWYRSETTVTPVPEGSLITQKIYNVAQRLRWGVPFVSRTPLRDAPAAFARQLETIGTRLGVPQRTVRDP</sequence>
<protein>
    <submittedName>
        <fullName evidence="1">Uncharacterized protein</fullName>
    </submittedName>
</protein>
<dbReference type="EMBL" id="JBHSXS010000009">
    <property type="protein sequence ID" value="MFC6881687.1"/>
    <property type="molecule type" value="Genomic_DNA"/>
</dbReference>
<comment type="caution">
    <text evidence="1">The sequence shown here is derived from an EMBL/GenBank/DDBJ whole genome shotgun (WGS) entry which is preliminary data.</text>
</comment>
<name>A0ABW2CIX9_9ACTN</name>
<dbReference type="RefSeq" id="WP_378063375.1">
    <property type="nucleotide sequence ID" value="NZ_JBHSXS010000009.1"/>
</dbReference>
<dbReference type="Proteomes" id="UP001596380">
    <property type="component" value="Unassembled WGS sequence"/>
</dbReference>
<proteinExistence type="predicted"/>
<organism evidence="1 2">
    <name type="scientific">Actinomadura yumaensis</name>
    <dbReference type="NCBI Taxonomy" id="111807"/>
    <lineage>
        <taxon>Bacteria</taxon>
        <taxon>Bacillati</taxon>
        <taxon>Actinomycetota</taxon>
        <taxon>Actinomycetes</taxon>
        <taxon>Streptosporangiales</taxon>
        <taxon>Thermomonosporaceae</taxon>
        <taxon>Actinomadura</taxon>
    </lineage>
</organism>